<dbReference type="Proteomes" id="UP000192223">
    <property type="component" value="Unplaced"/>
</dbReference>
<dbReference type="RefSeq" id="XP_018331945.1">
    <property type="nucleotide sequence ID" value="XM_018476443.1"/>
</dbReference>
<evidence type="ECO:0000313" key="1">
    <source>
        <dbReference type="Proteomes" id="UP000192223"/>
    </source>
</evidence>
<evidence type="ECO:0000313" key="2">
    <source>
        <dbReference type="RefSeq" id="XP_018331945.1"/>
    </source>
</evidence>
<dbReference type="GeneID" id="108741594"/>
<dbReference type="OrthoDB" id="1938591at2759"/>
<proteinExistence type="predicted"/>
<accession>A0A1W4XHV0</accession>
<protein>
    <submittedName>
        <fullName evidence="2">AT-rich interactive domain-containing protein 5B-like isoform X3</fullName>
    </submittedName>
</protein>
<name>A0A1W4XHV0_AGRPL</name>
<keyword evidence="1" id="KW-1185">Reference proteome</keyword>
<reference evidence="2" key="1">
    <citation type="submission" date="2025-08" db="UniProtKB">
        <authorList>
            <consortium name="RefSeq"/>
        </authorList>
    </citation>
    <scope>IDENTIFICATION</scope>
    <source>
        <tissue evidence="2">Entire body</tissue>
    </source>
</reference>
<sequence>MDTENVQLVGSPCGQHGPYTFYKAFKYSKNGVNRVVRLSEFFFVKLWSDSDLVCIGELQLLWIDKNSEQILASLRLYFLPENTPEGRMDHGEFWGNAKISSG</sequence>
<dbReference type="AlphaFoldDB" id="A0A1W4XHV0"/>
<organism evidence="1 2">
    <name type="scientific">Agrilus planipennis</name>
    <name type="common">Emerald ash borer</name>
    <name type="synonym">Agrilus marcopoli</name>
    <dbReference type="NCBI Taxonomy" id="224129"/>
    <lineage>
        <taxon>Eukaryota</taxon>
        <taxon>Metazoa</taxon>
        <taxon>Ecdysozoa</taxon>
        <taxon>Arthropoda</taxon>
        <taxon>Hexapoda</taxon>
        <taxon>Insecta</taxon>
        <taxon>Pterygota</taxon>
        <taxon>Neoptera</taxon>
        <taxon>Endopterygota</taxon>
        <taxon>Coleoptera</taxon>
        <taxon>Polyphaga</taxon>
        <taxon>Elateriformia</taxon>
        <taxon>Buprestoidea</taxon>
        <taxon>Buprestidae</taxon>
        <taxon>Agrilinae</taxon>
        <taxon>Agrilus</taxon>
    </lineage>
</organism>
<gene>
    <name evidence="2" type="primary">LOC108741594</name>
</gene>